<dbReference type="AlphaFoldDB" id="A0A1Y6CU00"/>
<dbReference type="EMBL" id="FWZT01000032">
    <property type="protein sequence ID" value="SMF77909.1"/>
    <property type="molecule type" value="Genomic_DNA"/>
</dbReference>
<organism evidence="1 2">
    <name type="scientific">Pseudobacteriovorax antillogorgiicola</name>
    <dbReference type="NCBI Taxonomy" id="1513793"/>
    <lineage>
        <taxon>Bacteria</taxon>
        <taxon>Pseudomonadati</taxon>
        <taxon>Bdellovibrionota</taxon>
        <taxon>Oligoflexia</taxon>
        <taxon>Oligoflexales</taxon>
        <taxon>Pseudobacteriovoracaceae</taxon>
        <taxon>Pseudobacteriovorax</taxon>
    </lineage>
</organism>
<dbReference type="RefSeq" id="WP_132325235.1">
    <property type="nucleotide sequence ID" value="NZ_FWZT01000032.1"/>
</dbReference>
<proteinExistence type="predicted"/>
<gene>
    <name evidence="1" type="ORF">SAMN06296036_1322</name>
</gene>
<dbReference type="STRING" id="1513793.SAMN06296036_1322"/>
<evidence type="ECO:0000313" key="1">
    <source>
        <dbReference type="EMBL" id="SMF77909.1"/>
    </source>
</evidence>
<name>A0A1Y6CU00_9BACT</name>
<dbReference type="Proteomes" id="UP000192907">
    <property type="component" value="Unassembled WGS sequence"/>
</dbReference>
<evidence type="ECO:0000313" key="2">
    <source>
        <dbReference type="Proteomes" id="UP000192907"/>
    </source>
</evidence>
<protein>
    <submittedName>
        <fullName evidence="1">Uncharacterized protein</fullName>
    </submittedName>
</protein>
<accession>A0A1Y6CU00</accession>
<reference evidence="2" key="1">
    <citation type="submission" date="2017-04" db="EMBL/GenBank/DDBJ databases">
        <authorList>
            <person name="Varghese N."/>
            <person name="Submissions S."/>
        </authorList>
    </citation>
    <scope>NUCLEOTIDE SEQUENCE [LARGE SCALE GENOMIC DNA]</scope>
    <source>
        <strain evidence="2">RKEM611</strain>
    </source>
</reference>
<sequence>MTRIYFIVIFLFLSNLGHGYEALRYQGFFNTGVAWSSTKWPYEKDKWDITNKASFAALTNAGLSLGTQFAKEFVFESQISTNTLAGDVGLVNDYAFLRFQPSDHYHVSAGRLRNETLFYSASEKRSIAHPWTIPPAEVYGINRYDHYEGLRASGLYSYQNWDFSASLFAGHSKTKQESGSTRDYLGIMGVLIEIDNPVLQGQLSYSSYRTNDPDLFWSERRTQELSISLKTDYHGITALTEFMNHTDMNYILLILTRHNERAPV</sequence>
<dbReference type="OrthoDB" id="197869at2"/>
<keyword evidence="2" id="KW-1185">Reference proteome</keyword>